<evidence type="ECO:0000256" key="1">
    <source>
        <dbReference type="SAM" id="MobiDB-lite"/>
    </source>
</evidence>
<feature type="region of interest" description="Disordered" evidence="1">
    <location>
        <begin position="1"/>
        <end position="33"/>
    </location>
</feature>
<dbReference type="EMBL" id="CP072648">
    <property type="protein sequence ID" value="QUW02396.1"/>
    <property type="molecule type" value="Genomic_DNA"/>
</dbReference>
<accession>A0ABX8B600</accession>
<evidence type="ECO:0000313" key="3">
    <source>
        <dbReference type="Proteomes" id="UP000676506"/>
    </source>
</evidence>
<proteinExistence type="predicted"/>
<reference evidence="2 3" key="1">
    <citation type="submission" date="2021-03" db="EMBL/GenBank/DDBJ databases">
        <title>Genomic and phenotypic characterization of Chloracidobacterium isolates provides evidence for multiple species.</title>
        <authorList>
            <person name="Saini M.K."/>
            <person name="Costas A.M.G."/>
            <person name="Tank M."/>
            <person name="Bryant D.A."/>
        </authorList>
    </citation>
    <scope>NUCLEOTIDE SEQUENCE [LARGE SCALE GENOMIC DNA]</scope>
    <source>
        <strain evidence="2 3">BV2-C</strain>
    </source>
</reference>
<sequence>MSKELSSDARSGDAPGISALKAATRSGGEAREHEAREHFEAYVSECVERLFAEVGTRIVNSFQQTVGRLLNIQSRSIDVMEKMEVEQRYMRAQIERLTTEVAALRRGLATPRVTRSRRPWTHRHRRLFVTPRPRLPKAQD</sequence>
<keyword evidence="3" id="KW-1185">Reference proteome</keyword>
<name>A0ABX8B600_9BACT</name>
<gene>
    <name evidence="2" type="ORF">J8C06_08525</name>
</gene>
<protein>
    <submittedName>
        <fullName evidence="2">Uncharacterized protein</fullName>
    </submittedName>
</protein>
<dbReference type="Proteomes" id="UP000676506">
    <property type="component" value="Chromosome 1"/>
</dbReference>
<feature type="compositionally biased region" description="Basic and acidic residues" evidence="1">
    <location>
        <begin position="1"/>
        <end position="11"/>
    </location>
</feature>
<organism evidence="2 3">
    <name type="scientific">Chloracidobacterium validum</name>
    <dbReference type="NCBI Taxonomy" id="2821543"/>
    <lineage>
        <taxon>Bacteria</taxon>
        <taxon>Pseudomonadati</taxon>
        <taxon>Acidobacteriota</taxon>
        <taxon>Terriglobia</taxon>
        <taxon>Terriglobales</taxon>
        <taxon>Acidobacteriaceae</taxon>
        <taxon>Chloracidobacterium</taxon>
    </lineage>
</organism>
<evidence type="ECO:0000313" key="2">
    <source>
        <dbReference type="EMBL" id="QUW02396.1"/>
    </source>
</evidence>
<dbReference type="RefSeq" id="WP_211428286.1">
    <property type="nucleotide sequence ID" value="NZ_CP072648.1"/>
</dbReference>